<evidence type="ECO:0000313" key="2">
    <source>
        <dbReference type="Proteomes" id="UP001631969"/>
    </source>
</evidence>
<protein>
    <submittedName>
        <fullName evidence="1">Histidine kinase</fullName>
    </submittedName>
</protein>
<gene>
    <name evidence="1" type="ORF">ACI1P1_04620</name>
</gene>
<keyword evidence="1" id="KW-0808">Transferase</keyword>
<accession>A0ACC7NU39</accession>
<keyword evidence="2" id="KW-1185">Reference proteome</keyword>
<proteinExistence type="predicted"/>
<name>A0ACC7NU39_9BACL</name>
<reference evidence="1" key="1">
    <citation type="submission" date="2024-12" db="EMBL/GenBank/DDBJ databases">
        <authorList>
            <person name="Wu N."/>
        </authorList>
    </citation>
    <scope>NUCLEOTIDE SEQUENCE</scope>
    <source>
        <strain evidence="1">P15</strain>
    </source>
</reference>
<keyword evidence="1" id="KW-0418">Kinase</keyword>
<sequence>MRKRLNNLKWLLPMYFLAASVGTLLLGVGGWFYLTTHMESPGAALWVEYFIIILLIAPVVGYFLARSYQRKMDALQLSIKQVTKGNLGERLEVLPADLFGELYQDFNTMAASLESRLRLLQQEGSADVMRNMQSSQDAVLEERRRLARDLHDTVSQQLFAIHMSASSLPKLLEINPEGARIVVEQLVTMSHHAQRQMRSLIAQLRPLELEEQTLEEALGKWFPDYCNQNGLKGRLEISLPGELPEAIEYQLFLIIQEGMANVVKHAKANRVSLVLYEAGSQYVLQIEDDGIGFEPNVEKRSSYGLATMRERAERLGGDAEVRSKPGAGTAVHIRIPKFVETESGEEA</sequence>
<organism evidence="1 2">
    <name type="scientific">Paenibacillus mesotrionivorans</name>
    <dbReference type="NCBI Taxonomy" id="3160968"/>
    <lineage>
        <taxon>Bacteria</taxon>
        <taxon>Bacillati</taxon>
        <taxon>Bacillota</taxon>
        <taxon>Bacilli</taxon>
        <taxon>Bacillales</taxon>
        <taxon>Paenibacillaceae</taxon>
        <taxon>Paenibacillus</taxon>
    </lineage>
</organism>
<dbReference type="Proteomes" id="UP001631969">
    <property type="component" value="Unassembled WGS sequence"/>
</dbReference>
<dbReference type="EMBL" id="JBJURJ010000003">
    <property type="protein sequence ID" value="MFM9327581.1"/>
    <property type="molecule type" value="Genomic_DNA"/>
</dbReference>
<evidence type="ECO:0000313" key="1">
    <source>
        <dbReference type="EMBL" id="MFM9327581.1"/>
    </source>
</evidence>
<comment type="caution">
    <text evidence="1">The sequence shown here is derived from an EMBL/GenBank/DDBJ whole genome shotgun (WGS) entry which is preliminary data.</text>
</comment>